<sequence>MKLLLEFNPTEDGYIVNLDKLSEFSVKIPGNSDQIASLPAILKNFVRTWESENQMKSEKYRSEFPYILRIKSRSFYQASVYRIQEIFENNQPERIDLEEIHALNQTEFNSLARELTALRA</sequence>
<gene>
    <name evidence="1" type="ORF">I6N95_12505</name>
</gene>
<accession>A0A940SSE2</accession>
<organism evidence="1 2">
    <name type="scientific">Vagococcus allomyrinae</name>
    <dbReference type="NCBI Taxonomy" id="2794353"/>
    <lineage>
        <taxon>Bacteria</taxon>
        <taxon>Bacillati</taxon>
        <taxon>Bacillota</taxon>
        <taxon>Bacilli</taxon>
        <taxon>Lactobacillales</taxon>
        <taxon>Enterococcaceae</taxon>
        <taxon>Vagococcus</taxon>
    </lineage>
</organism>
<dbReference type="EMBL" id="JAEEGA010000007">
    <property type="protein sequence ID" value="MBP1041832.1"/>
    <property type="molecule type" value="Genomic_DNA"/>
</dbReference>
<dbReference type="AlphaFoldDB" id="A0A940SSE2"/>
<protein>
    <submittedName>
        <fullName evidence="1">Uncharacterized protein</fullName>
    </submittedName>
</protein>
<dbReference type="RefSeq" id="WP_209528416.1">
    <property type="nucleotide sequence ID" value="NZ_JAEEGA010000007.1"/>
</dbReference>
<evidence type="ECO:0000313" key="2">
    <source>
        <dbReference type="Proteomes" id="UP000674938"/>
    </source>
</evidence>
<keyword evidence="2" id="KW-1185">Reference proteome</keyword>
<proteinExistence type="predicted"/>
<reference evidence="1" key="1">
    <citation type="submission" date="2020-12" db="EMBL/GenBank/DDBJ databases">
        <title>Vagococcus allomyrinae sp. nov. and Enterococcus lavae sp. nov., isolated from the larvae of Allomyrina dichotoma.</title>
        <authorList>
            <person name="Lee S.D."/>
        </authorList>
    </citation>
    <scope>NUCLEOTIDE SEQUENCE</scope>
    <source>
        <strain evidence="1">BWB3-3</strain>
    </source>
</reference>
<name>A0A940SSE2_9ENTE</name>
<comment type="caution">
    <text evidence="1">The sequence shown here is derived from an EMBL/GenBank/DDBJ whole genome shotgun (WGS) entry which is preliminary data.</text>
</comment>
<evidence type="ECO:0000313" key="1">
    <source>
        <dbReference type="EMBL" id="MBP1041832.1"/>
    </source>
</evidence>
<dbReference type="Proteomes" id="UP000674938">
    <property type="component" value="Unassembled WGS sequence"/>
</dbReference>